<protein>
    <recommendedName>
        <fullName evidence="4">Large ribosomal subunit protein bL34m</fullName>
    </recommendedName>
</protein>
<dbReference type="InterPro" id="IPR000271">
    <property type="entry name" value="Ribosomal_bL34"/>
</dbReference>
<dbReference type="OMA" id="APMAYGP"/>
<dbReference type="EMBL" id="CP025762">
    <property type="protein sequence ID" value="KGB74606.1"/>
    <property type="molecule type" value="Genomic_DNA"/>
</dbReference>
<dbReference type="STRING" id="294750.A0A095CZA5"/>
<evidence type="ECO:0000313" key="5">
    <source>
        <dbReference type="EMBL" id="KGB74606.1"/>
    </source>
</evidence>
<dbReference type="KEGG" id="cdeu:CNBG_0444"/>
<name>A0A095CZA5_CRYD2</name>
<dbReference type="Gene3D" id="1.10.287.3980">
    <property type="match status" value="1"/>
</dbReference>
<keyword evidence="6" id="KW-1185">Reference proteome</keyword>
<dbReference type="VEuPathDB" id="FungiDB:CNBG_0444"/>
<dbReference type="AlphaFoldDB" id="A0A095CZA5"/>
<dbReference type="Proteomes" id="UP000029445">
    <property type="component" value="Chromosome 4"/>
</dbReference>
<reference evidence="5 6" key="2">
    <citation type="journal article" date="2018" name="Proc. Natl. Acad. Sci.">
        <title>RNAi is a critical determinant of centromere evolution in closely related fungi.</title>
        <authorList>
            <person name="Yadav V."/>
            <person name="Sun S."/>
            <person name="Billmyre R.B."/>
            <person name="Thimmappa B.C."/>
            <person name="Shea T."/>
            <person name="Lintner R."/>
            <person name="Bakkeren G."/>
            <person name="Cuomo C.A."/>
            <person name="Heitman J."/>
            <person name="Sanyal K."/>
        </authorList>
    </citation>
    <scope>NUCLEOTIDE SEQUENCE [LARGE SCALE GENOMIC DNA]</scope>
    <source>
        <strain evidence="5 6">R265</strain>
    </source>
</reference>
<evidence type="ECO:0000256" key="3">
    <source>
        <dbReference type="ARBA" id="ARBA00023274"/>
    </source>
</evidence>
<evidence type="ECO:0000313" key="6">
    <source>
        <dbReference type="Proteomes" id="UP000029445"/>
    </source>
</evidence>
<dbReference type="GeneID" id="88176681"/>
<dbReference type="PANTHER" id="PTHR14503">
    <property type="entry name" value="MITOCHONDRIAL RIBOSOMAL PROTEIN 34 FAMILY MEMBER"/>
    <property type="match status" value="1"/>
</dbReference>
<dbReference type="RefSeq" id="XP_062880597.1">
    <property type="nucleotide sequence ID" value="XM_063024527.1"/>
</dbReference>
<dbReference type="GO" id="GO:0003735">
    <property type="term" value="F:structural constituent of ribosome"/>
    <property type="evidence" value="ECO:0007669"/>
    <property type="project" value="InterPro"/>
</dbReference>
<reference evidence="5 6" key="1">
    <citation type="journal article" date="2011" name="MBio">
        <title>Genome variation in Cryptococcus gattii, an emerging pathogen of immunocompetent hosts.</title>
        <authorList>
            <person name="D'Souza C.A."/>
            <person name="Kronstad J.W."/>
            <person name="Taylor G."/>
            <person name="Warren R."/>
            <person name="Yuen M."/>
            <person name="Hu G."/>
            <person name="Jung W.H."/>
            <person name="Sham A."/>
            <person name="Kidd S.E."/>
            <person name="Tangen K."/>
            <person name="Lee N."/>
            <person name="Zeilmaker T."/>
            <person name="Sawkins J."/>
            <person name="McVicker G."/>
            <person name="Shah S."/>
            <person name="Gnerre S."/>
            <person name="Griggs A."/>
            <person name="Zeng Q."/>
            <person name="Bartlett K."/>
            <person name="Li W."/>
            <person name="Wang X."/>
            <person name="Heitman J."/>
            <person name="Stajich J.E."/>
            <person name="Fraser J.A."/>
            <person name="Meyer W."/>
            <person name="Carter D."/>
            <person name="Schein J."/>
            <person name="Krzywinski M."/>
            <person name="Kwon-Chung K.J."/>
            <person name="Varma A."/>
            <person name="Wang J."/>
            <person name="Brunham R."/>
            <person name="Fyfe M."/>
            <person name="Ouellette B.F."/>
            <person name="Siddiqui A."/>
            <person name="Marra M."/>
            <person name="Jones S."/>
            <person name="Holt R."/>
            <person name="Birren B.W."/>
            <person name="Galagan J.E."/>
            <person name="Cuomo C.A."/>
        </authorList>
    </citation>
    <scope>NUCLEOTIDE SEQUENCE [LARGE SCALE GENOMIC DNA]</scope>
    <source>
        <strain evidence="5 6">R265</strain>
    </source>
</reference>
<accession>A0A095CZA5</accession>
<organism evidence="5 6">
    <name type="scientific">Cryptococcus deuterogattii (strain R265)</name>
    <name type="common">Cryptococcus gattii VGII (strain R265)</name>
    <dbReference type="NCBI Taxonomy" id="294750"/>
    <lineage>
        <taxon>Eukaryota</taxon>
        <taxon>Fungi</taxon>
        <taxon>Dikarya</taxon>
        <taxon>Basidiomycota</taxon>
        <taxon>Agaricomycotina</taxon>
        <taxon>Tremellomycetes</taxon>
        <taxon>Tremellales</taxon>
        <taxon>Cryptococcaceae</taxon>
        <taxon>Cryptococcus</taxon>
        <taxon>Cryptococcus gattii species complex</taxon>
    </lineage>
</organism>
<sequence length="129" mass="14245">MPRLARVLALPLPPRARFAPLSIPRATLSAPTPAPQSIILSSLRTPTSTCVASRPMALSSPSIPTHILPSLPAFSPLGALRYIAMGTFYQPSQRKRKNKHGFLSRLKGGKNARKMLLRRWLKGRKFLSH</sequence>
<dbReference type="FunFam" id="1.10.287.3980:FF:000001">
    <property type="entry name" value="Mitochondrial ribosomal protein L34"/>
    <property type="match status" value="1"/>
</dbReference>
<dbReference type="GO" id="GO:0006412">
    <property type="term" value="P:translation"/>
    <property type="evidence" value="ECO:0007669"/>
    <property type="project" value="InterPro"/>
</dbReference>
<comment type="similarity">
    <text evidence="1">Belongs to the bacterial ribosomal protein bL34 family.</text>
</comment>
<evidence type="ECO:0000256" key="2">
    <source>
        <dbReference type="ARBA" id="ARBA00022980"/>
    </source>
</evidence>
<gene>
    <name evidence="5" type="ORF">CNBG_0444</name>
</gene>
<keyword evidence="2 5" id="KW-0689">Ribosomal protein</keyword>
<dbReference type="OrthoDB" id="2575915at2759"/>
<keyword evidence="3" id="KW-0687">Ribonucleoprotein</keyword>
<dbReference type="PANTHER" id="PTHR14503:SF4">
    <property type="entry name" value="LARGE RIBOSOMAL SUBUNIT PROTEIN BL34M"/>
    <property type="match status" value="1"/>
</dbReference>
<dbReference type="Pfam" id="PF00468">
    <property type="entry name" value="Ribosomal_L34"/>
    <property type="match status" value="1"/>
</dbReference>
<dbReference type="GO" id="GO:0005762">
    <property type="term" value="C:mitochondrial large ribosomal subunit"/>
    <property type="evidence" value="ECO:0007669"/>
    <property type="project" value="TreeGrafter"/>
</dbReference>
<dbReference type="HOGENOM" id="CLU_129938_0_0_1"/>
<proteinExistence type="inferred from homology"/>
<evidence type="ECO:0000256" key="1">
    <source>
        <dbReference type="ARBA" id="ARBA00010111"/>
    </source>
</evidence>
<evidence type="ECO:0000256" key="4">
    <source>
        <dbReference type="ARBA" id="ARBA00035274"/>
    </source>
</evidence>